<evidence type="ECO:0000313" key="2">
    <source>
        <dbReference type="EMBL" id="KAJ8869833.1"/>
    </source>
</evidence>
<organism evidence="2 3">
    <name type="scientific">Dryococelus australis</name>
    <dbReference type="NCBI Taxonomy" id="614101"/>
    <lineage>
        <taxon>Eukaryota</taxon>
        <taxon>Metazoa</taxon>
        <taxon>Ecdysozoa</taxon>
        <taxon>Arthropoda</taxon>
        <taxon>Hexapoda</taxon>
        <taxon>Insecta</taxon>
        <taxon>Pterygota</taxon>
        <taxon>Neoptera</taxon>
        <taxon>Polyneoptera</taxon>
        <taxon>Phasmatodea</taxon>
        <taxon>Verophasmatodea</taxon>
        <taxon>Anareolatae</taxon>
        <taxon>Phasmatidae</taxon>
        <taxon>Eurycanthinae</taxon>
        <taxon>Dryococelus</taxon>
    </lineage>
</organism>
<gene>
    <name evidence="2" type="ORF">PR048_028842</name>
</gene>
<evidence type="ECO:0000256" key="1">
    <source>
        <dbReference type="SAM" id="MobiDB-lite"/>
    </source>
</evidence>
<keyword evidence="3" id="KW-1185">Reference proteome</keyword>
<feature type="compositionally biased region" description="Basic residues" evidence="1">
    <location>
        <begin position="31"/>
        <end position="41"/>
    </location>
</feature>
<accession>A0ABQ9GEF4</accession>
<dbReference type="EMBL" id="JARBHB010000013">
    <property type="protein sequence ID" value="KAJ8869833.1"/>
    <property type="molecule type" value="Genomic_DNA"/>
</dbReference>
<protein>
    <submittedName>
        <fullName evidence="2">Uncharacterized protein</fullName>
    </submittedName>
</protein>
<feature type="region of interest" description="Disordered" evidence="1">
    <location>
        <begin position="26"/>
        <end position="99"/>
    </location>
</feature>
<comment type="caution">
    <text evidence="2">The sequence shown here is derived from an EMBL/GenBank/DDBJ whole genome shotgun (WGS) entry which is preliminary data.</text>
</comment>
<name>A0ABQ9GEF4_9NEOP</name>
<sequence length="246" mass="27128">MPDIRSYFPRDRSTWDRSHWRKIRAINANRARQRAGKKQLPPRRDISPPNERDLAEAGPSNRPDPVPAPAVKRTQPPRAAKKIPRIEEEEPISPIMPNDEVDAILQDVGLDEEGLMDVQNEGAGGRPERAAGGGGSAGGVPGGAGGGMCDKFRTPRLPPAHIEIEHEHLFILWANAWLYKKDASLGDDSQLLATSLAYFPVELLPFWLTSNEFYSLMPNATVKKLELVLIPVGEQTSFNTGSQVVQ</sequence>
<reference evidence="2 3" key="1">
    <citation type="submission" date="2023-02" db="EMBL/GenBank/DDBJ databases">
        <title>LHISI_Scaffold_Assembly.</title>
        <authorList>
            <person name="Stuart O.P."/>
            <person name="Cleave R."/>
            <person name="Magrath M.J.L."/>
            <person name="Mikheyev A.S."/>
        </authorList>
    </citation>
    <scope>NUCLEOTIDE SEQUENCE [LARGE SCALE GENOMIC DNA]</scope>
    <source>
        <strain evidence="2">Daus_M_001</strain>
        <tissue evidence="2">Leg muscle</tissue>
    </source>
</reference>
<feature type="compositionally biased region" description="Basic and acidic residues" evidence="1">
    <location>
        <begin position="42"/>
        <end position="55"/>
    </location>
</feature>
<proteinExistence type="predicted"/>
<evidence type="ECO:0000313" key="3">
    <source>
        <dbReference type="Proteomes" id="UP001159363"/>
    </source>
</evidence>
<dbReference type="Proteomes" id="UP001159363">
    <property type="component" value="Chromosome 12"/>
</dbReference>